<reference evidence="2" key="1">
    <citation type="submission" date="2018-08" db="EMBL/GenBank/DDBJ databases">
        <title>Identification of Burkholderia cepacia strains that express a Burkholderia pseudomallei-like capsular polysaccharide.</title>
        <authorList>
            <person name="Burtnick M.N."/>
            <person name="Vongsouvath M."/>
            <person name="Newton P."/>
            <person name="Wuthiekanun V."/>
            <person name="Limmathurotsakul D."/>
            <person name="Brett P.J."/>
            <person name="Chantratita N."/>
            <person name="Dance D.A."/>
        </authorList>
    </citation>
    <scope>NUCLEOTIDE SEQUENCE</scope>
    <source>
        <strain evidence="2">SBXCC001</strain>
    </source>
</reference>
<evidence type="ECO:0000313" key="3">
    <source>
        <dbReference type="Proteomes" id="UP001272137"/>
    </source>
</evidence>
<proteinExistence type="predicted"/>
<comment type="caution">
    <text evidence="2">The sequence shown here is derived from an EMBL/GenBank/DDBJ whole genome shotgun (WGS) entry which is preliminary data.</text>
</comment>
<name>A0AAW9D5K2_BURTH</name>
<evidence type="ECO:0000256" key="1">
    <source>
        <dbReference type="SAM" id="MobiDB-lite"/>
    </source>
</evidence>
<protein>
    <submittedName>
        <fullName evidence="2">Uncharacterized protein</fullName>
    </submittedName>
</protein>
<dbReference type="AlphaFoldDB" id="A0AAW9D5K2"/>
<gene>
    <name evidence="2" type="ORF">C7S16_1100</name>
</gene>
<evidence type="ECO:0000313" key="2">
    <source>
        <dbReference type="EMBL" id="MDW9257241.1"/>
    </source>
</evidence>
<feature type="region of interest" description="Disordered" evidence="1">
    <location>
        <begin position="1"/>
        <end position="25"/>
    </location>
</feature>
<dbReference type="EMBL" id="QXCT01000002">
    <property type="protein sequence ID" value="MDW9257241.1"/>
    <property type="molecule type" value="Genomic_DNA"/>
</dbReference>
<accession>A0AAW9D5K2</accession>
<organism evidence="2 3">
    <name type="scientific">Burkholderia thailandensis</name>
    <dbReference type="NCBI Taxonomy" id="57975"/>
    <lineage>
        <taxon>Bacteria</taxon>
        <taxon>Pseudomonadati</taxon>
        <taxon>Pseudomonadota</taxon>
        <taxon>Betaproteobacteria</taxon>
        <taxon>Burkholderiales</taxon>
        <taxon>Burkholderiaceae</taxon>
        <taxon>Burkholderia</taxon>
        <taxon>pseudomallei group</taxon>
    </lineage>
</organism>
<sequence length="54" mass="5766">MMKAEPDATLSFIPKGADAEKSRAPHWKWPPAAIFSVAAASMRAARPGRRSSGV</sequence>
<dbReference type="Proteomes" id="UP001272137">
    <property type="component" value="Unassembled WGS sequence"/>
</dbReference>